<accession>A0ABD1WFG1</accession>
<name>A0ABD1WFG1_9LAMI</name>
<gene>
    <name evidence="1" type="ORF">Fot_09945</name>
</gene>
<dbReference type="AlphaFoldDB" id="A0ABD1WFG1"/>
<evidence type="ECO:0000313" key="1">
    <source>
        <dbReference type="EMBL" id="KAL2548415.1"/>
    </source>
</evidence>
<protein>
    <submittedName>
        <fullName evidence="1">Uncharacterized protein</fullName>
    </submittedName>
</protein>
<organism evidence="1 2">
    <name type="scientific">Forsythia ovata</name>
    <dbReference type="NCBI Taxonomy" id="205694"/>
    <lineage>
        <taxon>Eukaryota</taxon>
        <taxon>Viridiplantae</taxon>
        <taxon>Streptophyta</taxon>
        <taxon>Embryophyta</taxon>
        <taxon>Tracheophyta</taxon>
        <taxon>Spermatophyta</taxon>
        <taxon>Magnoliopsida</taxon>
        <taxon>eudicotyledons</taxon>
        <taxon>Gunneridae</taxon>
        <taxon>Pentapetalae</taxon>
        <taxon>asterids</taxon>
        <taxon>lamiids</taxon>
        <taxon>Lamiales</taxon>
        <taxon>Oleaceae</taxon>
        <taxon>Forsythieae</taxon>
        <taxon>Forsythia</taxon>
    </lineage>
</organism>
<proteinExistence type="predicted"/>
<dbReference type="EMBL" id="JBFOLJ010000003">
    <property type="protein sequence ID" value="KAL2548415.1"/>
    <property type="molecule type" value="Genomic_DNA"/>
</dbReference>
<reference evidence="2" key="1">
    <citation type="submission" date="2024-07" db="EMBL/GenBank/DDBJ databases">
        <title>Two chromosome-level genome assemblies of Korean endemic species Abeliophyllum distichum and Forsythia ovata (Oleaceae).</title>
        <authorList>
            <person name="Jang H."/>
        </authorList>
    </citation>
    <scope>NUCLEOTIDE SEQUENCE [LARGE SCALE GENOMIC DNA]</scope>
</reference>
<dbReference type="Proteomes" id="UP001604277">
    <property type="component" value="Unassembled WGS sequence"/>
</dbReference>
<comment type="caution">
    <text evidence="1">The sequence shown here is derived from an EMBL/GenBank/DDBJ whole genome shotgun (WGS) entry which is preliminary data.</text>
</comment>
<evidence type="ECO:0000313" key="2">
    <source>
        <dbReference type="Proteomes" id="UP001604277"/>
    </source>
</evidence>
<keyword evidence="2" id="KW-1185">Reference proteome</keyword>
<sequence>MTHKLSIRGKGFPSIDPRLLNLLDHAIFIYTCGKFVKCKAGNSSSCIFDRCRWRLHLVLGFRCRSNRSKQSQCELQTDAATCANIVNRNTTLLSSEARGKRAKSPHDKTILVYVAFASYAVHMWIPCEQDCKASKIDPNSKKPVKTAAALGEAPSAAISSPTSCAPTSMPPLGDLIDGSNVALGVADGESLLFLPFSEVPTSATYLSPNLVAPKLAPAFATRPTLL</sequence>